<dbReference type="EMBL" id="LHXW01000016">
    <property type="protein sequence ID" value="KXB00020.1"/>
    <property type="molecule type" value="Genomic_DNA"/>
</dbReference>
<keyword evidence="1" id="KW-0472">Membrane</keyword>
<dbReference type="Proteomes" id="UP000070520">
    <property type="component" value="Unassembled WGS sequence"/>
</dbReference>
<feature type="transmembrane region" description="Helical" evidence="1">
    <location>
        <begin position="82"/>
        <end position="102"/>
    </location>
</feature>
<accession>A0A133V0Q7</accession>
<protein>
    <submittedName>
        <fullName evidence="2">Uncharacterized protein</fullName>
    </submittedName>
</protein>
<feature type="transmembrane region" description="Helical" evidence="1">
    <location>
        <begin position="51"/>
        <end position="70"/>
    </location>
</feature>
<keyword evidence="3" id="KW-1185">Reference proteome</keyword>
<feature type="transmembrane region" description="Helical" evidence="1">
    <location>
        <begin position="12"/>
        <end position="31"/>
    </location>
</feature>
<dbReference type="AlphaFoldDB" id="A0A133V0Q7"/>
<keyword evidence="1" id="KW-0812">Transmembrane</keyword>
<evidence type="ECO:0000313" key="2">
    <source>
        <dbReference type="EMBL" id="KXB00020.1"/>
    </source>
</evidence>
<gene>
    <name evidence="2" type="ORF">AKJ42_01935</name>
</gene>
<keyword evidence="1" id="KW-1133">Transmembrane helix</keyword>
<evidence type="ECO:0000256" key="1">
    <source>
        <dbReference type="SAM" id="Phobius"/>
    </source>
</evidence>
<name>A0A133V0Q7_9EURY</name>
<comment type="caution">
    <text evidence="2">The sequence shown here is derived from an EMBL/GenBank/DDBJ whole genome shotgun (WGS) entry which is preliminary data.</text>
</comment>
<organism evidence="2 3">
    <name type="scientific">candidate division MSBL1 archaeon SCGC-AAA261C02</name>
    <dbReference type="NCBI Taxonomy" id="1698272"/>
    <lineage>
        <taxon>Archaea</taxon>
        <taxon>Methanobacteriati</taxon>
        <taxon>Methanobacteriota</taxon>
        <taxon>candidate division MSBL1</taxon>
    </lineage>
</organism>
<proteinExistence type="predicted"/>
<sequence>MAEIGARSFRFESVLGIAGIITLVSLFLPWAESGSVSLNGFEVWQGNMTFIGSWLMIIGSMISYGAFNSLTLESLRPWSDSGLGGGGAILVLSGVFAFLHNVPSLFSPAWGVFLAIAGAFSALFSALVLYWEKAGRRTGGL</sequence>
<reference evidence="2 3" key="1">
    <citation type="journal article" date="2016" name="Sci. Rep.">
        <title>Metabolic traits of an uncultured archaeal lineage -MSBL1- from brine pools of the Red Sea.</title>
        <authorList>
            <person name="Mwirichia R."/>
            <person name="Alam I."/>
            <person name="Rashid M."/>
            <person name="Vinu M."/>
            <person name="Ba-Alawi W."/>
            <person name="Anthony Kamau A."/>
            <person name="Kamanda Ngugi D."/>
            <person name="Goker M."/>
            <person name="Klenk H.P."/>
            <person name="Bajic V."/>
            <person name="Stingl U."/>
        </authorList>
    </citation>
    <scope>NUCLEOTIDE SEQUENCE [LARGE SCALE GENOMIC DNA]</scope>
    <source>
        <strain evidence="2">SCGC-AAA261C02</strain>
    </source>
</reference>
<evidence type="ECO:0000313" key="3">
    <source>
        <dbReference type="Proteomes" id="UP000070520"/>
    </source>
</evidence>
<feature type="transmembrane region" description="Helical" evidence="1">
    <location>
        <begin position="108"/>
        <end position="131"/>
    </location>
</feature>